<keyword evidence="1" id="KW-1133">Transmembrane helix</keyword>
<sequence length="252" mass="29644">MGNYYRLAELGKLKKREAITFVLVFFLGMLLILFYIPIFQLIISALLFSATMYLLVQVSKNKIKDYPLGFKVLLYLLLLSFAFIFLLTLINNQIIYGYGLVAVLFAYLYVTGVFIYYLINVLYYWGLKKMFPFEREPEVNRFLQISQKKLSKYIELDKQKVFYNISLINSFLYFLFVLYGMLCFIKFTEGDHVAVLGILSSWVKAQEWLNFSNGISVVSLLLAIYTITIPVQNKIIKEARENYKEKYQDFIK</sequence>
<reference evidence="2 3" key="1">
    <citation type="submission" date="2021-05" db="EMBL/GenBank/DDBJ databases">
        <title>Novel Bacillus species.</title>
        <authorList>
            <person name="Liu G."/>
        </authorList>
    </citation>
    <scope>NUCLEOTIDE SEQUENCE [LARGE SCALE GENOMIC DNA]</scope>
    <source>
        <strain evidence="2 3">FJAT-49732</strain>
    </source>
</reference>
<feature type="transmembrane region" description="Helical" evidence="1">
    <location>
        <begin position="96"/>
        <end position="125"/>
    </location>
</feature>
<keyword evidence="1" id="KW-0472">Membrane</keyword>
<evidence type="ECO:0000256" key="1">
    <source>
        <dbReference type="SAM" id="Phobius"/>
    </source>
</evidence>
<gene>
    <name evidence="2" type="ORF">KHA93_06515</name>
</gene>
<keyword evidence="1" id="KW-0812">Transmembrane</keyword>
<dbReference type="Proteomes" id="UP000682713">
    <property type="component" value="Unassembled WGS sequence"/>
</dbReference>
<proteinExistence type="predicted"/>
<evidence type="ECO:0000313" key="2">
    <source>
        <dbReference type="EMBL" id="MBS4199307.1"/>
    </source>
</evidence>
<organism evidence="2 3">
    <name type="scientific">Lederbergia citrisecunda</name>
    <dbReference type="NCBI Taxonomy" id="2833583"/>
    <lineage>
        <taxon>Bacteria</taxon>
        <taxon>Bacillati</taxon>
        <taxon>Bacillota</taxon>
        <taxon>Bacilli</taxon>
        <taxon>Bacillales</taxon>
        <taxon>Bacillaceae</taxon>
        <taxon>Lederbergia</taxon>
    </lineage>
</organism>
<feature type="transmembrane region" description="Helical" evidence="1">
    <location>
        <begin position="208"/>
        <end position="231"/>
    </location>
</feature>
<feature type="transmembrane region" description="Helical" evidence="1">
    <location>
        <begin position="72"/>
        <end position="90"/>
    </location>
</feature>
<dbReference type="EMBL" id="JAGYPJ010000001">
    <property type="protein sequence ID" value="MBS4199307.1"/>
    <property type="molecule type" value="Genomic_DNA"/>
</dbReference>
<evidence type="ECO:0000313" key="3">
    <source>
        <dbReference type="Proteomes" id="UP000682713"/>
    </source>
</evidence>
<feature type="transmembrane region" description="Helical" evidence="1">
    <location>
        <begin position="161"/>
        <end position="188"/>
    </location>
</feature>
<dbReference type="AlphaFoldDB" id="A0A942YK57"/>
<dbReference type="RefSeq" id="WP_213109997.1">
    <property type="nucleotide sequence ID" value="NZ_JAGYPJ010000001.1"/>
</dbReference>
<accession>A0A942YK57</accession>
<name>A0A942YK57_9BACI</name>
<feature type="transmembrane region" description="Helical" evidence="1">
    <location>
        <begin position="18"/>
        <end position="36"/>
    </location>
</feature>
<protein>
    <submittedName>
        <fullName evidence="2">Uncharacterized protein</fullName>
    </submittedName>
</protein>
<comment type="caution">
    <text evidence="2">The sequence shown here is derived from an EMBL/GenBank/DDBJ whole genome shotgun (WGS) entry which is preliminary data.</text>
</comment>
<keyword evidence="3" id="KW-1185">Reference proteome</keyword>